<dbReference type="FunFam" id="3.30.230.40:FF:000001">
    <property type="entry name" value="Imidazoleglycerol-phosphate dehydratase HisB"/>
    <property type="match status" value="1"/>
</dbReference>
<dbReference type="InterPro" id="IPR006543">
    <property type="entry name" value="Histidinol-phos"/>
</dbReference>
<keyword evidence="8 12" id="KW-0368">Histidine biosynthesis</keyword>
<feature type="active site" description="Proton donor" evidence="12">
    <location>
        <position position="10"/>
    </location>
</feature>
<dbReference type="GO" id="GO:0005737">
    <property type="term" value="C:cytoplasm"/>
    <property type="evidence" value="ECO:0007669"/>
    <property type="project" value="UniProtKB-SubCell"/>
</dbReference>
<dbReference type="InterPro" id="IPR020565">
    <property type="entry name" value="ImidazoleglycerP_deHydtase_CS"/>
</dbReference>
<keyword evidence="10 12" id="KW-0511">Multifunctional enzyme</keyword>
<dbReference type="PANTHER" id="PTHR23133:SF2">
    <property type="entry name" value="IMIDAZOLEGLYCEROL-PHOSPHATE DEHYDRATASE"/>
    <property type="match status" value="1"/>
</dbReference>
<dbReference type="InterPro" id="IPR006549">
    <property type="entry name" value="HAD-SF_hydro_IIIA"/>
</dbReference>
<comment type="subcellular location">
    <subcellularLocation>
        <location evidence="12">Cytoplasm</location>
    </subcellularLocation>
</comment>
<dbReference type="NCBIfam" id="NF002114">
    <property type="entry name" value="PRK00951.2-4"/>
    <property type="match status" value="1"/>
</dbReference>
<evidence type="ECO:0000256" key="12">
    <source>
        <dbReference type="HAMAP-Rule" id="MF_01022"/>
    </source>
</evidence>
<dbReference type="Proteomes" id="UP000468581">
    <property type="component" value="Unassembled WGS sequence"/>
</dbReference>
<keyword evidence="7 12" id="KW-0460">Magnesium</keyword>
<dbReference type="InterPro" id="IPR023214">
    <property type="entry name" value="HAD_sf"/>
</dbReference>
<dbReference type="SUPFAM" id="SSF54211">
    <property type="entry name" value="Ribosomal protein S5 domain 2-like"/>
    <property type="match status" value="2"/>
</dbReference>
<dbReference type="AlphaFoldDB" id="A0A6P0UL96"/>
<comment type="cofactor">
    <cofactor evidence="1 12">
        <name>Mg(2+)</name>
        <dbReference type="ChEBI" id="CHEBI:18420"/>
    </cofactor>
</comment>
<dbReference type="EC" id="3.1.3.15" evidence="12"/>
<accession>A0A6P0UL96</accession>
<keyword evidence="4 12" id="KW-0028">Amino-acid biosynthesis</keyword>
<feature type="binding site" evidence="12">
    <location>
        <position position="8"/>
    </location>
    <ligand>
        <name>Mg(2+)</name>
        <dbReference type="ChEBI" id="CHEBI:18420"/>
    </ligand>
</feature>
<evidence type="ECO:0000313" key="14">
    <source>
        <dbReference type="Proteomes" id="UP000468581"/>
    </source>
</evidence>
<keyword evidence="3 12" id="KW-0963">Cytoplasm</keyword>
<feature type="binding site" evidence="12">
    <location>
        <position position="10"/>
    </location>
    <ligand>
        <name>Mg(2+)</name>
        <dbReference type="ChEBI" id="CHEBI:18420"/>
    </ligand>
</feature>
<proteinExistence type="inferred from homology"/>
<dbReference type="PROSITE" id="PS00954">
    <property type="entry name" value="IGP_DEHYDRATASE_1"/>
    <property type="match status" value="1"/>
</dbReference>
<organism evidence="13 14">
    <name type="scientific">Leptobacterium flavescens</name>
    <dbReference type="NCBI Taxonomy" id="472055"/>
    <lineage>
        <taxon>Bacteria</taxon>
        <taxon>Pseudomonadati</taxon>
        <taxon>Bacteroidota</taxon>
        <taxon>Flavobacteriia</taxon>
        <taxon>Flavobacteriales</taxon>
        <taxon>Flavobacteriaceae</taxon>
        <taxon>Leptobacterium</taxon>
    </lineage>
</organism>
<dbReference type="PANTHER" id="PTHR23133">
    <property type="entry name" value="IMIDAZOLEGLYCEROL-PHOSPHATE DEHYDRATASE HIS7"/>
    <property type="match status" value="1"/>
</dbReference>
<dbReference type="EC" id="4.2.1.19" evidence="12"/>
<dbReference type="InterPro" id="IPR036412">
    <property type="entry name" value="HAD-like_sf"/>
</dbReference>
<evidence type="ECO:0000256" key="5">
    <source>
        <dbReference type="ARBA" id="ARBA00022723"/>
    </source>
</evidence>
<comment type="catalytic activity">
    <reaction evidence="11 12">
        <text>L-histidinol phosphate + H2O = L-histidinol + phosphate</text>
        <dbReference type="Rhea" id="RHEA:14465"/>
        <dbReference type="ChEBI" id="CHEBI:15377"/>
        <dbReference type="ChEBI" id="CHEBI:43474"/>
        <dbReference type="ChEBI" id="CHEBI:57699"/>
        <dbReference type="ChEBI" id="CHEBI:57980"/>
        <dbReference type="EC" id="3.1.3.15"/>
    </reaction>
</comment>
<dbReference type="FunFam" id="3.30.230.40:FF:000003">
    <property type="entry name" value="Imidazoleglycerol-phosphate dehydratase HisB"/>
    <property type="match status" value="1"/>
</dbReference>
<dbReference type="HAMAP" id="MF_00076">
    <property type="entry name" value="HisB"/>
    <property type="match status" value="1"/>
</dbReference>
<dbReference type="GO" id="GO:0004424">
    <property type="term" value="F:imidazoleglycerol-phosphate dehydratase activity"/>
    <property type="evidence" value="ECO:0007669"/>
    <property type="project" value="UniProtKB-UniRule"/>
</dbReference>
<dbReference type="CDD" id="cd07914">
    <property type="entry name" value="IGPD"/>
    <property type="match status" value="1"/>
</dbReference>
<dbReference type="PROSITE" id="PS00955">
    <property type="entry name" value="IGP_DEHYDRATASE_2"/>
    <property type="match status" value="1"/>
</dbReference>
<dbReference type="NCBIfam" id="NF002111">
    <property type="entry name" value="PRK00951.2-1"/>
    <property type="match status" value="1"/>
</dbReference>
<feature type="region of interest" description="Imidazoleglycerol-phosphate dehydratase" evidence="12">
    <location>
        <begin position="187"/>
        <end position="377"/>
    </location>
</feature>
<name>A0A6P0UL96_9FLAO</name>
<dbReference type="Gene3D" id="3.30.230.40">
    <property type="entry name" value="Imidazole glycerol phosphate dehydratase, domain 1"/>
    <property type="match status" value="2"/>
</dbReference>
<comment type="similarity">
    <text evidence="12">In the N-terminal section; belongs to the histidinol-phosphatase family.</text>
</comment>
<dbReference type="NCBIfam" id="TIGR01261">
    <property type="entry name" value="hisB_Nterm"/>
    <property type="match status" value="1"/>
</dbReference>
<dbReference type="Pfam" id="PF13242">
    <property type="entry name" value="Hydrolase_like"/>
    <property type="match status" value="1"/>
</dbReference>
<evidence type="ECO:0000256" key="7">
    <source>
        <dbReference type="ARBA" id="ARBA00022842"/>
    </source>
</evidence>
<dbReference type="NCBIfam" id="NF003937">
    <property type="entry name" value="PRK05446.1"/>
    <property type="match status" value="1"/>
</dbReference>
<evidence type="ECO:0000256" key="4">
    <source>
        <dbReference type="ARBA" id="ARBA00022605"/>
    </source>
</evidence>
<feature type="region of interest" description="Histidinol-phosphatase" evidence="12">
    <location>
        <begin position="1"/>
        <end position="186"/>
    </location>
</feature>
<sequence>MKKVLFIDRDGTIIREPSDEQIDSFKKLAFYPGAFTYLGKIAAELDFELVMITNQDGLGTDVFPEDTFWPVQDFIVESFKNEGVVFKEIFIDRTFAKDNAPTRKPNTGLLTAYFSDEYDLENSFVIGDRLTDIELAKNLSAKGIYINDETYLGNDEITVKREELNSYIALETNDWKQIYEFLKLSDRTAEISRKTNETDIQIALNLDGSGKSKIDTGIAFFDHMLDQLARHGQMDLEISVKGDLEVDEHHTIEDTAIALGEVFNKALGNKLGMERYGFCLPMDDCLAQAAIDFGGRNWLVWEAEFKREMIGKMPAEMFFHFFKSFTDGAKANLNIKAEGTNEHHKIEAIFKAFAKSIKMAVKRDAEKMILPSTKGVL</sequence>
<dbReference type="InterPro" id="IPR038494">
    <property type="entry name" value="IGPD_sf"/>
</dbReference>
<reference evidence="13 14" key="1">
    <citation type="submission" date="2020-01" db="EMBL/GenBank/DDBJ databases">
        <title>Leptobacterium flavescens.</title>
        <authorList>
            <person name="Wang G."/>
        </authorList>
    </citation>
    <scope>NUCLEOTIDE SEQUENCE [LARGE SCALE GENOMIC DNA]</scope>
    <source>
        <strain evidence="13 14">KCTC 22160</strain>
    </source>
</reference>
<dbReference type="UniPathway" id="UPA00031">
    <property type="reaction ID" value="UER00011"/>
</dbReference>
<dbReference type="EMBL" id="JAABOO010000002">
    <property type="protein sequence ID" value="NER13747.1"/>
    <property type="molecule type" value="Genomic_DNA"/>
</dbReference>
<keyword evidence="5 12" id="KW-0479">Metal-binding</keyword>
<dbReference type="RefSeq" id="WP_163606866.1">
    <property type="nucleotide sequence ID" value="NZ_JAABOO010000002.1"/>
</dbReference>
<gene>
    <name evidence="12 13" type="primary">hisB</name>
    <name evidence="13" type="ORF">GWK08_09875</name>
</gene>
<evidence type="ECO:0000256" key="1">
    <source>
        <dbReference type="ARBA" id="ARBA00001946"/>
    </source>
</evidence>
<evidence type="ECO:0000256" key="3">
    <source>
        <dbReference type="ARBA" id="ARBA00022490"/>
    </source>
</evidence>
<keyword evidence="6 12" id="KW-0378">Hydrolase</keyword>
<dbReference type="GO" id="GO:0046872">
    <property type="term" value="F:metal ion binding"/>
    <property type="evidence" value="ECO:0007669"/>
    <property type="project" value="UniProtKB-KW"/>
</dbReference>
<evidence type="ECO:0000256" key="2">
    <source>
        <dbReference type="ARBA" id="ARBA00005047"/>
    </source>
</evidence>
<dbReference type="InterPro" id="IPR020568">
    <property type="entry name" value="Ribosomal_Su5_D2-typ_SF"/>
</dbReference>
<keyword evidence="14" id="KW-1185">Reference proteome</keyword>
<comment type="caution">
    <text evidence="12">Lacks conserved residue(s) required for the propagation of feature annotation.</text>
</comment>
<evidence type="ECO:0000256" key="8">
    <source>
        <dbReference type="ARBA" id="ARBA00023102"/>
    </source>
</evidence>
<dbReference type="NCBIfam" id="TIGR01662">
    <property type="entry name" value="HAD-SF-IIIA"/>
    <property type="match status" value="1"/>
</dbReference>
<dbReference type="Gene3D" id="3.40.50.1000">
    <property type="entry name" value="HAD superfamily/HAD-like"/>
    <property type="match status" value="1"/>
</dbReference>
<dbReference type="NCBIfam" id="TIGR01656">
    <property type="entry name" value="Histidinol-ppas"/>
    <property type="match status" value="1"/>
</dbReference>
<keyword evidence="9 12" id="KW-0456">Lyase</keyword>
<evidence type="ECO:0000313" key="13">
    <source>
        <dbReference type="EMBL" id="NER13747.1"/>
    </source>
</evidence>
<protein>
    <recommendedName>
        <fullName evidence="12">Histidine biosynthesis bifunctional protein HisB</fullName>
    </recommendedName>
    <domain>
        <recommendedName>
            <fullName evidence="12">Histidinol-phosphatase</fullName>
            <ecNumber evidence="12">3.1.3.15</ecNumber>
        </recommendedName>
    </domain>
    <domain>
        <recommendedName>
            <fullName evidence="12">Imidazoleglycerol-phosphate dehydratase</fullName>
            <shortName evidence="12">IGPD</shortName>
            <ecNumber evidence="12">4.2.1.19</ecNumber>
        </recommendedName>
    </domain>
</protein>
<dbReference type="Pfam" id="PF00475">
    <property type="entry name" value="IGPD"/>
    <property type="match status" value="1"/>
</dbReference>
<evidence type="ECO:0000256" key="6">
    <source>
        <dbReference type="ARBA" id="ARBA00022801"/>
    </source>
</evidence>
<comment type="pathway">
    <text evidence="2 12">Amino-acid biosynthesis; L-histidine biosynthesis; L-histidine from 5-phospho-alpha-D-ribose 1-diphosphate: step 6/9.</text>
</comment>
<evidence type="ECO:0000256" key="11">
    <source>
        <dbReference type="ARBA" id="ARBA00049158"/>
    </source>
</evidence>
<dbReference type="GO" id="GO:0004401">
    <property type="term" value="F:histidinol-phosphatase activity"/>
    <property type="evidence" value="ECO:0007669"/>
    <property type="project" value="UniProtKB-UniRule"/>
</dbReference>
<comment type="caution">
    <text evidence="13">The sequence shown here is derived from an EMBL/GenBank/DDBJ whole genome shotgun (WGS) entry which is preliminary data.</text>
</comment>
<dbReference type="SUPFAM" id="SSF56784">
    <property type="entry name" value="HAD-like"/>
    <property type="match status" value="1"/>
</dbReference>
<comment type="similarity">
    <text evidence="12">In the C-terminal section; belongs to the imidazoleglycerol-phosphate dehydratase family.</text>
</comment>
<comment type="catalytic activity">
    <reaction evidence="12">
        <text>D-erythro-1-(imidazol-4-yl)glycerol 3-phosphate = 3-(imidazol-4-yl)-2-oxopropyl phosphate + H2O</text>
        <dbReference type="Rhea" id="RHEA:11040"/>
        <dbReference type="ChEBI" id="CHEBI:15377"/>
        <dbReference type="ChEBI" id="CHEBI:57766"/>
        <dbReference type="ChEBI" id="CHEBI:58278"/>
        <dbReference type="EC" id="4.2.1.19"/>
    </reaction>
</comment>
<dbReference type="GO" id="GO:0000105">
    <property type="term" value="P:L-histidine biosynthetic process"/>
    <property type="evidence" value="ECO:0007669"/>
    <property type="project" value="UniProtKB-UniRule"/>
</dbReference>
<evidence type="ECO:0000256" key="10">
    <source>
        <dbReference type="ARBA" id="ARBA00023268"/>
    </source>
</evidence>
<evidence type="ECO:0000256" key="9">
    <source>
        <dbReference type="ARBA" id="ARBA00023239"/>
    </source>
</evidence>
<feature type="active site" description="Nucleophile" evidence="12">
    <location>
        <position position="8"/>
    </location>
</feature>
<feature type="binding site" evidence="12">
    <location>
        <position position="128"/>
    </location>
    <ligand>
        <name>Mg(2+)</name>
        <dbReference type="ChEBI" id="CHEBI:18420"/>
    </ligand>
</feature>
<comment type="pathway">
    <text evidence="12">Amino-acid biosynthesis; L-histidine biosynthesis; L-histidine from 5-phospho-alpha-D-ribose 1-diphosphate: step 8/9.</text>
</comment>
<dbReference type="HAMAP" id="MF_01022">
    <property type="entry name" value="Bifunc_HisB"/>
    <property type="match status" value="1"/>
</dbReference>
<dbReference type="InterPro" id="IPR005954">
    <property type="entry name" value="HisB_N"/>
</dbReference>
<dbReference type="InterPro" id="IPR020566">
    <property type="entry name" value="His_synth_bifunc_HisB"/>
</dbReference>
<dbReference type="InterPro" id="IPR000807">
    <property type="entry name" value="ImidazoleglycerolP_deHydtase"/>
</dbReference>